<evidence type="ECO:0000256" key="3">
    <source>
        <dbReference type="ARBA" id="ARBA00022723"/>
    </source>
</evidence>
<dbReference type="AlphaFoldDB" id="A0A5A7N7T1"/>
<dbReference type="InterPro" id="IPR013482">
    <property type="entry name" value="Molybde_CF_guanTrfase"/>
</dbReference>
<proteinExistence type="inferred from homology"/>
<keyword evidence="1 8" id="KW-0963">Cytoplasm</keyword>
<keyword evidence="6 8" id="KW-0342">GTP-binding</keyword>
<feature type="binding site" evidence="8">
    <location>
        <position position="102"/>
    </location>
    <ligand>
        <name>GTP</name>
        <dbReference type="ChEBI" id="CHEBI:37565"/>
    </ligand>
</feature>
<keyword evidence="2 8" id="KW-0808">Transferase</keyword>
<comment type="function">
    <text evidence="8">Transfers a GMP moiety from GTP to Mo-molybdopterin (Mo-MPT) cofactor (Moco or molybdenum cofactor) to form Mo-molybdopterin guanine dinucleotide (Mo-MGD) cofactor.</text>
</comment>
<gene>
    <name evidence="8 10" type="primary">mobA</name>
    <name evidence="10" type="ORF">JCM17846_13770</name>
</gene>
<dbReference type="HAMAP" id="MF_00316">
    <property type="entry name" value="MobA"/>
    <property type="match status" value="1"/>
</dbReference>
<dbReference type="Gene3D" id="3.90.550.10">
    <property type="entry name" value="Spore Coat Polysaccharide Biosynthesis Protein SpsA, Chain A"/>
    <property type="match status" value="1"/>
</dbReference>
<comment type="domain">
    <text evidence="8">The N-terminal domain determines nucleotide recognition and specific binding, while the C-terminal domain determines the specific binding to the target protein.</text>
</comment>
<evidence type="ECO:0000256" key="2">
    <source>
        <dbReference type="ARBA" id="ARBA00022679"/>
    </source>
</evidence>
<dbReference type="InterPro" id="IPR029044">
    <property type="entry name" value="Nucleotide-diphossugar_trans"/>
</dbReference>
<comment type="catalytic activity">
    <reaction evidence="8">
        <text>Mo-molybdopterin + GTP + H(+) = Mo-molybdopterin guanine dinucleotide + diphosphate</text>
        <dbReference type="Rhea" id="RHEA:34243"/>
        <dbReference type="ChEBI" id="CHEBI:15378"/>
        <dbReference type="ChEBI" id="CHEBI:33019"/>
        <dbReference type="ChEBI" id="CHEBI:37565"/>
        <dbReference type="ChEBI" id="CHEBI:71302"/>
        <dbReference type="ChEBI" id="CHEBI:71310"/>
        <dbReference type="EC" id="2.7.7.77"/>
    </reaction>
</comment>
<dbReference type="PANTHER" id="PTHR19136:SF81">
    <property type="entry name" value="MOLYBDENUM COFACTOR GUANYLYLTRANSFERASE"/>
    <property type="match status" value="1"/>
</dbReference>
<protein>
    <recommendedName>
        <fullName evidence="8">Molybdenum cofactor guanylyltransferase</fullName>
        <shortName evidence="8">MoCo guanylyltransferase</shortName>
        <ecNumber evidence="8">2.7.7.77</ecNumber>
    </recommendedName>
    <alternativeName>
        <fullName evidence="8">GTP:molybdopterin guanylyltransferase</fullName>
    </alternativeName>
    <alternativeName>
        <fullName evidence="8">Mo-MPT guanylyltransferase</fullName>
    </alternativeName>
    <alternativeName>
        <fullName evidence="8">Molybdopterin guanylyltransferase</fullName>
    </alternativeName>
    <alternativeName>
        <fullName evidence="8">Molybdopterin-guanine dinucleotide synthase</fullName>
        <shortName evidence="8">MGD synthase</shortName>
    </alternativeName>
</protein>
<keyword evidence="4 8" id="KW-0547">Nucleotide-binding</keyword>
<dbReference type="GO" id="GO:0005525">
    <property type="term" value="F:GTP binding"/>
    <property type="evidence" value="ECO:0007669"/>
    <property type="project" value="UniProtKB-UniRule"/>
</dbReference>
<evidence type="ECO:0000256" key="7">
    <source>
        <dbReference type="ARBA" id="ARBA00023150"/>
    </source>
</evidence>
<name>A0A5A7N7T1_9PROT</name>
<dbReference type="PANTHER" id="PTHR19136">
    <property type="entry name" value="MOLYBDENUM COFACTOR GUANYLYLTRANSFERASE"/>
    <property type="match status" value="1"/>
</dbReference>
<dbReference type="GO" id="GO:0061603">
    <property type="term" value="F:molybdenum cofactor guanylyltransferase activity"/>
    <property type="evidence" value="ECO:0007669"/>
    <property type="project" value="UniProtKB-EC"/>
</dbReference>
<keyword evidence="10" id="KW-0548">Nucleotidyltransferase</keyword>
<comment type="similarity">
    <text evidence="8">Belongs to the MobA family.</text>
</comment>
<keyword evidence="5 8" id="KW-0460">Magnesium</keyword>
<evidence type="ECO:0000256" key="6">
    <source>
        <dbReference type="ARBA" id="ARBA00023134"/>
    </source>
</evidence>
<evidence type="ECO:0000256" key="1">
    <source>
        <dbReference type="ARBA" id="ARBA00022490"/>
    </source>
</evidence>
<comment type="subunit">
    <text evidence="8">Monomer.</text>
</comment>
<dbReference type="EC" id="2.7.7.77" evidence="8"/>
<feature type="binding site" evidence="8">
    <location>
        <position position="70"/>
    </location>
    <ligand>
        <name>GTP</name>
        <dbReference type="ChEBI" id="CHEBI:37565"/>
    </ligand>
</feature>
<dbReference type="Proteomes" id="UP000324996">
    <property type="component" value="Unassembled WGS sequence"/>
</dbReference>
<comment type="caution">
    <text evidence="8">Lacks conserved residue(s) required for the propagation of feature annotation.</text>
</comment>
<dbReference type="CDD" id="cd02503">
    <property type="entry name" value="MobA"/>
    <property type="match status" value="1"/>
</dbReference>
<feature type="domain" description="MobA-like NTP transferase" evidence="9">
    <location>
        <begin position="10"/>
        <end position="157"/>
    </location>
</feature>
<evidence type="ECO:0000259" key="9">
    <source>
        <dbReference type="Pfam" id="PF12804"/>
    </source>
</evidence>
<keyword evidence="11" id="KW-1185">Reference proteome</keyword>
<dbReference type="GO" id="GO:0046872">
    <property type="term" value="F:metal ion binding"/>
    <property type="evidence" value="ECO:0007669"/>
    <property type="project" value="UniProtKB-KW"/>
</dbReference>
<dbReference type="SUPFAM" id="SSF53448">
    <property type="entry name" value="Nucleotide-diphospho-sugar transferases"/>
    <property type="match status" value="1"/>
</dbReference>
<sequence length="218" mass="23544">MAERGAIPIVIAAGGDGARIGGGKPDRALAGRSLLDHAVAYAAQHSDQMAIALRPTSLIDLPDGMIALYDAADHGGPLSALESALTFAKARDMPTVMMIGCDMPFLPDDLLPRLHHALEGHGVALACSGGRLHPLAGVWRTEVLDILPDYWNSGRRSMQGFARECTMAKVDWPITSYDPFFNINTHDDLQKAERLASRGEGHFGDNSFRRFRRAGDAL</sequence>
<evidence type="ECO:0000256" key="8">
    <source>
        <dbReference type="HAMAP-Rule" id="MF_00316"/>
    </source>
</evidence>
<comment type="subcellular location">
    <subcellularLocation>
        <location evidence="8">Cytoplasm</location>
    </subcellularLocation>
</comment>
<evidence type="ECO:0000256" key="4">
    <source>
        <dbReference type="ARBA" id="ARBA00022741"/>
    </source>
</evidence>
<reference evidence="10 11" key="1">
    <citation type="submission" date="2019-09" db="EMBL/GenBank/DDBJ databases">
        <title>NBRP : Genome information of microbial organism related human and environment.</title>
        <authorList>
            <person name="Hattori M."/>
            <person name="Oshima K."/>
            <person name="Inaba H."/>
            <person name="Suda W."/>
            <person name="Sakamoto M."/>
            <person name="Iino T."/>
            <person name="Kitahara M."/>
            <person name="Oshida Y."/>
            <person name="Iida T."/>
            <person name="Kudo T."/>
            <person name="Itoh T."/>
            <person name="Ohkuma M."/>
        </authorList>
    </citation>
    <scope>NUCLEOTIDE SEQUENCE [LARGE SCALE GENOMIC DNA]</scope>
    <source>
        <strain evidence="10 11">Q-1</strain>
    </source>
</reference>
<dbReference type="EMBL" id="BKCN01000005">
    <property type="protein sequence ID" value="GER03695.1"/>
    <property type="molecule type" value="Genomic_DNA"/>
</dbReference>
<accession>A0A5A7N7T1</accession>
<organism evidence="10 11">
    <name type="scientific">Iodidimonas nitroreducens</name>
    <dbReference type="NCBI Taxonomy" id="1236968"/>
    <lineage>
        <taxon>Bacteria</taxon>
        <taxon>Pseudomonadati</taxon>
        <taxon>Pseudomonadota</taxon>
        <taxon>Alphaproteobacteria</taxon>
        <taxon>Iodidimonadales</taxon>
        <taxon>Iodidimonadaceae</taxon>
        <taxon>Iodidimonas</taxon>
    </lineage>
</organism>
<dbReference type="InterPro" id="IPR025877">
    <property type="entry name" value="MobA-like_NTP_Trfase"/>
</dbReference>
<keyword evidence="7 8" id="KW-0501">Molybdenum cofactor biosynthesis</keyword>
<comment type="cofactor">
    <cofactor evidence="8">
        <name>Mg(2+)</name>
        <dbReference type="ChEBI" id="CHEBI:18420"/>
    </cofactor>
</comment>
<dbReference type="GO" id="GO:0006777">
    <property type="term" value="P:Mo-molybdopterin cofactor biosynthetic process"/>
    <property type="evidence" value="ECO:0007669"/>
    <property type="project" value="UniProtKB-KW"/>
</dbReference>
<dbReference type="RefSeq" id="WP_052371090.1">
    <property type="nucleotide sequence ID" value="NZ_BKCN01000005.1"/>
</dbReference>
<evidence type="ECO:0000256" key="5">
    <source>
        <dbReference type="ARBA" id="ARBA00022842"/>
    </source>
</evidence>
<evidence type="ECO:0000313" key="10">
    <source>
        <dbReference type="EMBL" id="GER03695.1"/>
    </source>
</evidence>
<dbReference type="GO" id="GO:0005737">
    <property type="term" value="C:cytoplasm"/>
    <property type="evidence" value="ECO:0007669"/>
    <property type="project" value="UniProtKB-SubCell"/>
</dbReference>
<comment type="caution">
    <text evidence="10">The sequence shown here is derived from an EMBL/GenBank/DDBJ whole genome shotgun (WGS) entry which is preliminary data.</text>
</comment>
<dbReference type="Pfam" id="PF12804">
    <property type="entry name" value="NTP_transf_3"/>
    <property type="match status" value="1"/>
</dbReference>
<evidence type="ECO:0000313" key="11">
    <source>
        <dbReference type="Proteomes" id="UP000324996"/>
    </source>
</evidence>
<keyword evidence="3 8" id="KW-0479">Metal-binding</keyword>
<feature type="binding site" evidence="8">
    <location>
        <position position="102"/>
    </location>
    <ligand>
        <name>Mg(2+)</name>
        <dbReference type="ChEBI" id="CHEBI:18420"/>
    </ligand>
</feature>
<feature type="binding site" evidence="8">
    <location>
        <position position="24"/>
    </location>
    <ligand>
        <name>GTP</name>
        <dbReference type="ChEBI" id="CHEBI:37565"/>
    </ligand>
</feature>